<proteinExistence type="predicted"/>
<gene>
    <name evidence="1" type="ORF">TCK1_1129</name>
</gene>
<accession>A0AAE6RA88</accession>
<dbReference type="EMBL" id="CP040324">
    <property type="protein sequence ID" value="QHB26475.1"/>
    <property type="molecule type" value="Genomic_DNA"/>
</dbReference>
<protein>
    <submittedName>
        <fullName evidence="1">Hydrolase</fullName>
    </submittedName>
</protein>
<evidence type="ECO:0000313" key="1">
    <source>
        <dbReference type="EMBL" id="QHB26475.1"/>
    </source>
</evidence>
<evidence type="ECO:0000313" key="2">
    <source>
        <dbReference type="Proteomes" id="UP000464593"/>
    </source>
</evidence>
<name>A0AAE6RA88_9PSED</name>
<dbReference type="Proteomes" id="UP000464593">
    <property type="component" value="Chromosome"/>
</dbReference>
<dbReference type="AlphaFoldDB" id="A0AAE6RA88"/>
<dbReference type="GO" id="GO:0016787">
    <property type="term" value="F:hydrolase activity"/>
    <property type="evidence" value="ECO:0007669"/>
    <property type="project" value="UniProtKB-KW"/>
</dbReference>
<reference evidence="1 2" key="1">
    <citation type="submission" date="2019-05" db="EMBL/GenBank/DDBJ databases">
        <title>Complete genome sequence of Pseudomonas Pseudomonas resinovorans.</title>
        <authorList>
            <person name="Chen H.-P."/>
        </authorList>
    </citation>
    <scope>NUCLEOTIDE SEQUENCE [LARGE SCALE GENOMIC DNA]</scope>
    <source>
        <strain evidence="1 2">TCU-CK1</strain>
    </source>
</reference>
<sequence>MTGKPSGPAMPDLNAMSPAARSAAMRGGMEGWGFVGGLPGQICYQEQVDSKSRRRCNCGCGRRATHRGMANGVCLKMGCELSVRRWVKASNA</sequence>
<organism evidence="1 2">
    <name type="scientific">Pseudomonas monteilii</name>
    <dbReference type="NCBI Taxonomy" id="76759"/>
    <lineage>
        <taxon>Bacteria</taxon>
        <taxon>Pseudomonadati</taxon>
        <taxon>Pseudomonadota</taxon>
        <taxon>Gammaproteobacteria</taxon>
        <taxon>Pseudomonadales</taxon>
        <taxon>Pseudomonadaceae</taxon>
        <taxon>Pseudomonas</taxon>
    </lineage>
</organism>
<keyword evidence="1" id="KW-0378">Hydrolase</keyword>